<feature type="compositionally biased region" description="Basic and acidic residues" evidence="6">
    <location>
        <begin position="113"/>
        <end position="136"/>
    </location>
</feature>
<evidence type="ECO:0000256" key="2">
    <source>
        <dbReference type="ARBA" id="ARBA00012536"/>
    </source>
</evidence>
<keyword evidence="3" id="KW-0328">Glycosyltransferase</keyword>
<gene>
    <name evidence="10" type="ORF">SASPL_112715</name>
</gene>
<comment type="catalytic activity">
    <reaction evidence="5">
        <text>beta-D-fructose 6-phosphate + UDP-alpha-D-glucose = sucrose 6(F)-phosphate + UDP + H(+)</text>
        <dbReference type="Rhea" id="RHEA:22172"/>
        <dbReference type="ChEBI" id="CHEBI:15378"/>
        <dbReference type="ChEBI" id="CHEBI:57634"/>
        <dbReference type="ChEBI" id="CHEBI:57723"/>
        <dbReference type="ChEBI" id="CHEBI:58223"/>
        <dbReference type="ChEBI" id="CHEBI:58885"/>
        <dbReference type="EC" id="2.4.1.14"/>
    </reaction>
</comment>
<dbReference type="InterPro" id="IPR035659">
    <property type="entry name" value="SPS_C"/>
</dbReference>
<dbReference type="Proteomes" id="UP000298416">
    <property type="component" value="Unassembled WGS sequence"/>
</dbReference>
<dbReference type="EC" id="2.4.1.14" evidence="2"/>
<organism evidence="10">
    <name type="scientific">Salvia splendens</name>
    <name type="common">Scarlet sage</name>
    <dbReference type="NCBI Taxonomy" id="180675"/>
    <lineage>
        <taxon>Eukaryota</taxon>
        <taxon>Viridiplantae</taxon>
        <taxon>Streptophyta</taxon>
        <taxon>Embryophyta</taxon>
        <taxon>Tracheophyta</taxon>
        <taxon>Spermatophyta</taxon>
        <taxon>Magnoliopsida</taxon>
        <taxon>eudicotyledons</taxon>
        <taxon>Gunneridae</taxon>
        <taxon>Pentapetalae</taxon>
        <taxon>asterids</taxon>
        <taxon>lamiids</taxon>
        <taxon>Lamiales</taxon>
        <taxon>Lamiaceae</taxon>
        <taxon>Nepetoideae</taxon>
        <taxon>Mentheae</taxon>
        <taxon>Salviinae</taxon>
        <taxon>Salvia</taxon>
        <taxon>Salvia subgen. Calosphace</taxon>
        <taxon>core Calosphace</taxon>
    </lineage>
</organism>
<reference evidence="10" key="2">
    <citation type="submission" date="2020-08" db="EMBL/GenBank/DDBJ databases">
        <title>Plant Genome Project.</title>
        <authorList>
            <person name="Zhang R.-G."/>
        </authorList>
    </citation>
    <scope>NUCLEOTIDE SEQUENCE</scope>
    <source>
        <strain evidence="10">Huo1</strain>
        <tissue evidence="10">Leaf</tissue>
    </source>
</reference>
<dbReference type="SUPFAM" id="SSF53756">
    <property type="entry name" value="UDP-Glycosyltransferase/glycogen phosphorylase"/>
    <property type="match status" value="2"/>
</dbReference>
<dbReference type="Gene3D" id="3.40.50.2000">
    <property type="entry name" value="Glycogen Phosphorylase B"/>
    <property type="match status" value="2"/>
</dbReference>
<dbReference type="InterPro" id="IPR044161">
    <property type="entry name" value="SPS"/>
</dbReference>
<name>A0A8X8YF11_SALSN</name>
<dbReference type="EMBL" id="PNBA02000004">
    <property type="protein sequence ID" value="KAG6428463.1"/>
    <property type="molecule type" value="Genomic_DNA"/>
</dbReference>
<evidence type="ECO:0000259" key="8">
    <source>
        <dbReference type="Pfam" id="PF00862"/>
    </source>
</evidence>
<dbReference type="Pfam" id="PF05116">
    <property type="entry name" value="S6PP"/>
    <property type="match status" value="1"/>
</dbReference>
<evidence type="ECO:0000259" key="7">
    <source>
        <dbReference type="Pfam" id="PF00534"/>
    </source>
</evidence>
<dbReference type="PANTHER" id="PTHR46039">
    <property type="entry name" value="SUCROSE-PHOSPHATE SYNTHASE 3-RELATED"/>
    <property type="match status" value="1"/>
</dbReference>
<dbReference type="InterPro" id="IPR001296">
    <property type="entry name" value="Glyco_trans_1"/>
</dbReference>
<dbReference type="AlphaFoldDB" id="A0A8X8YF11"/>
<evidence type="ECO:0000256" key="4">
    <source>
        <dbReference type="ARBA" id="ARBA00022679"/>
    </source>
</evidence>
<dbReference type="InterPro" id="IPR000368">
    <property type="entry name" value="Sucrose_synth_GT-B1"/>
</dbReference>
<evidence type="ECO:0000256" key="1">
    <source>
        <dbReference type="ARBA" id="ARBA00006530"/>
    </source>
</evidence>
<evidence type="ECO:0000313" key="10">
    <source>
        <dbReference type="EMBL" id="KAG6428463.1"/>
    </source>
</evidence>
<keyword evidence="11" id="KW-1185">Reference proteome</keyword>
<accession>A0A8X8YF11</accession>
<comment type="caution">
    <text evidence="10">The sequence shown here is derived from an EMBL/GenBank/DDBJ whole genome shotgun (WGS) entry which is preliminary data.</text>
</comment>
<dbReference type="Pfam" id="PF00862">
    <property type="entry name" value="GT-B_Sucrose_synth"/>
    <property type="match status" value="1"/>
</dbReference>
<protein>
    <recommendedName>
        <fullName evidence="2">sucrose-phosphate synthase</fullName>
        <ecNumber evidence="2">2.4.1.14</ecNumber>
    </recommendedName>
</protein>
<evidence type="ECO:0000256" key="3">
    <source>
        <dbReference type="ARBA" id="ARBA00022676"/>
    </source>
</evidence>
<feature type="region of interest" description="Disordered" evidence="6">
    <location>
        <begin position="477"/>
        <end position="496"/>
    </location>
</feature>
<feature type="domain" description="Glycosyl transferase family 1" evidence="7">
    <location>
        <begin position="661"/>
        <end position="741"/>
    </location>
</feature>
<comment type="similarity">
    <text evidence="1">Belongs to the glycosyltransferase 1 family.</text>
</comment>
<feature type="domain" description="Sucrose phosphatase-like" evidence="9">
    <location>
        <begin position="873"/>
        <end position="1094"/>
    </location>
</feature>
<dbReference type="CDD" id="cd16419">
    <property type="entry name" value="HAD_SPS"/>
    <property type="match status" value="1"/>
</dbReference>
<dbReference type="GO" id="GO:0046524">
    <property type="term" value="F:sucrose-phosphate synthase activity"/>
    <property type="evidence" value="ECO:0007669"/>
    <property type="project" value="UniProtKB-EC"/>
</dbReference>
<keyword evidence="4" id="KW-0808">Transferase</keyword>
<dbReference type="Pfam" id="PF00534">
    <property type="entry name" value="Glycos_transf_1"/>
    <property type="match status" value="1"/>
</dbReference>
<dbReference type="InterPro" id="IPR006380">
    <property type="entry name" value="SPP-like_dom"/>
</dbReference>
<dbReference type="PANTHER" id="PTHR46039:SF2">
    <property type="entry name" value="SUCROSE-PHOSPHATE SYNTHASE 1"/>
    <property type="match status" value="1"/>
</dbReference>
<proteinExistence type="inferred from homology"/>
<sequence length="1141" mass="127794">MAGNDWINSYLEAILDVGPGLDEKKSSLLLRERGRFSPTRYFVEEVITGFDETDLHRSWIRCVIGVGASDEESAGEEHEAGEHVLADLEFSSPEKAANTFHAEHPELWAPTHLESEEAQRVAKRRLERERGRREAVADMSEDLSEGEKGDVVADLSSHGESTRGRLPRISSVDALEAWTSQQKGKKLYIILISLHGLIRGENMELGRDSDTGGQVKYVVELARALGSMPGVYRVDLLTRQVSSPEVDWSYGEPTEMLPPLNSEVMDEIGESSGAYIVRIPFGPKDKYVAKELLWPHIPEFVDGALSHIMQMSKVLGEQIGNGQPVWPVAIHAHYADAGDSAALLSGALNVPMLFTGHSLGRDKLEQLLRQSRLSRDEINSTYKIMRRIEAEELSIDASEIVITSTRQEIEQQWRLYDGFDPILERKLRARIKRNVSCYGRFMPRTAVRSSLKVLAELLTWAFLEVIPPGMEFHHIEPHDGDMDTETEGNEDGKAPDPPIWTEIMRFFSNPRKPMILALARPDPKKNLTTLVKAFGECRPLRELANLTLIMGNRENIDEMSGTNSSVLLSILKLVDKYDLYGQVAYPKHHKQNDVPDIYRLAAKTKFQFRNNLNFFVVLWIVDKLVYCTCCAMIRLVGLGEWLVATALDRSRSCGAIMAYLLISIHGVFINPAFIEPFGLTLIEAAAYGLPMVATQNGGPVDIQRVLDNGLLVDPHDQQSIANALLKLVADKHLWAKCRANGLKNIHLFSWPEHCKTYLSKIATCKPRQPCWLRNDDDDDNSESDSPSDSLRDIHDLSLNLKFSFEGDKNESRDNVDGSVDSGDRKIKLENAVLSWSKGMAKNAQKPGSTERVDSNTGKFPALRRRKHIYVIAVDNDASAGLSETVRNIFEAVKKERTEDSIGFILATSFDIIEIRSFLISEGLNTTDFDAFICNSGGDLYYSSANPEDNSFVVDLYYHSHIEYRWGSEGLRKTLVRWASSLTDKKGQKEELVVEDEETSADYCYSFKIQKPGVVPAAKELRKLMRIQALRCHVIYCQNGSRINVIPVLASRSQALRYLYLRWGMDLSKVVVFVGESGDTDYEQLLGGVHKSVVLNGVCSSQVDASRSYPLTDVIAYDSSNITKTSVSDLRASLEELKVLGG</sequence>
<evidence type="ECO:0000313" key="11">
    <source>
        <dbReference type="Proteomes" id="UP000298416"/>
    </source>
</evidence>
<evidence type="ECO:0000259" key="9">
    <source>
        <dbReference type="Pfam" id="PF05116"/>
    </source>
</evidence>
<reference evidence="10" key="1">
    <citation type="submission" date="2018-01" db="EMBL/GenBank/DDBJ databases">
        <authorList>
            <person name="Mao J.F."/>
        </authorList>
    </citation>
    <scope>NUCLEOTIDE SEQUENCE</scope>
    <source>
        <strain evidence="10">Huo1</strain>
        <tissue evidence="10">Leaf</tissue>
    </source>
</reference>
<feature type="domain" description="Sucrose synthase first GT-B" evidence="8">
    <location>
        <begin position="188"/>
        <end position="410"/>
    </location>
</feature>
<feature type="region of interest" description="Disordered" evidence="6">
    <location>
        <begin position="112"/>
        <end position="150"/>
    </location>
</feature>
<evidence type="ECO:0000256" key="5">
    <source>
        <dbReference type="ARBA" id="ARBA00047471"/>
    </source>
</evidence>
<evidence type="ECO:0000256" key="6">
    <source>
        <dbReference type="SAM" id="MobiDB-lite"/>
    </source>
</evidence>